<evidence type="ECO:0000256" key="3">
    <source>
        <dbReference type="ARBA" id="ARBA00022475"/>
    </source>
</evidence>
<dbReference type="InterPro" id="IPR023834">
    <property type="entry name" value="T7SS_pept_S8A_mycosin"/>
</dbReference>
<dbReference type="InterPro" id="IPR023827">
    <property type="entry name" value="Peptidase_S8_Asp-AS"/>
</dbReference>
<keyword evidence="13" id="KW-0732">Signal</keyword>
<evidence type="ECO:0000256" key="12">
    <source>
        <dbReference type="SAM" id="Phobius"/>
    </source>
</evidence>
<dbReference type="InterPro" id="IPR000209">
    <property type="entry name" value="Peptidase_S8/S53_dom"/>
</dbReference>
<dbReference type="PROSITE" id="PS00136">
    <property type="entry name" value="SUBTILASE_ASP"/>
    <property type="match status" value="1"/>
</dbReference>
<proteinExistence type="inferred from homology"/>
<evidence type="ECO:0000313" key="15">
    <source>
        <dbReference type="EMBL" id="GIE17769.1"/>
    </source>
</evidence>
<dbReference type="Pfam" id="PF00082">
    <property type="entry name" value="Peptidase_S8"/>
    <property type="match status" value="1"/>
</dbReference>
<evidence type="ECO:0000256" key="2">
    <source>
        <dbReference type="ARBA" id="ARBA00011073"/>
    </source>
</evidence>
<feature type="active site" description="Charge relay system" evidence="10">
    <location>
        <position position="251"/>
    </location>
</feature>
<dbReference type="EMBL" id="BOMN01000012">
    <property type="protein sequence ID" value="GIE17769.1"/>
    <property type="molecule type" value="Genomic_DNA"/>
</dbReference>
<keyword evidence="8 12" id="KW-1133">Transmembrane helix</keyword>
<dbReference type="Proteomes" id="UP000603200">
    <property type="component" value="Unassembled WGS sequence"/>
</dbReference>
<feature type="active site" description="Charge relay system" evidence="10">
    <location>
        <position position="63"/>
    </location>
</feature>
<keyword evidence="5 12" id="KW-0812">Transmembrane</keyword>
<keyword evidence="4 10" id="KW-0645">Protease</keyword>
<evidence type="ECO:0000313" key="16">
    <source>
        <dbReference type="Proteomes" id="UP000603200"/>
    </source>
</evidence>
<gene>
    <name evidence="15" type="ORF">Ahu01nite_008710</name>
</gene>
<keyword evidence="16" id="KW-1185">Reference proteome</keyword>
<feature type="signal peptide" evidence="13">
    <location>
        <begin position="1"/>
        <end position="30"/>
    </location>
</feature>
<feature type="region of interest" description="Disordered" evidence="11">
    <location>
        <begin position="315"/>
        <end position="334"/>
    </location>
</feature>
<feature type="transmembrane region" description="Helical" evidence="12">
    <location>
        <begin position="342"/>
        <end position="364"/>
    </location>
</feature>
<keyword evidence="7 10" id="KW-0720">Serine protease</keyword>
<sequence>MRLVSRTAQLAFTAAAVASLLGWAAAPAAADSIRKRQWHIAALDLSKAHKLSRGDGVIVAVIDSGVDAGHPDLAGAVLPGEDLVSDGQDGRSDVDGHGTQMAGIIAAHGHGDGGGTLGVAPNAKVLPIRLSINAFGTSGEAVKAVTFAQKHGAGVINMSFGSADDAPVQAAIRAALAADIVVVASSGNRGEPGGDFPGRYPEVLTVGATDPADRIASFSITGPQVDLTAPGVDIVTTGINSSGYYQGSGTSEATAVVSGAAALVRSRFPELSAAEVVHRLTATATDAGDPGRDDSYGYGRLNIVAALTANVPAAPASAHSETTPPSTAEALPQRFPKRTSPLVITGTAAAAVLILGGLVLTLMLRRRR</sequence>
<dbReference type="Gene3D" id="3.40.50.200">
    <property type="entry name" value="Peptidase S8/S53 domain"/>
    <property type="match status" value="1"/>
</dbReference>
<comment type="caution">
    <text evidence="15">The sequence shown here is derived from an EMBL/GenBank/DDBJ whole genome shotgun (WGS) entry which is preliminary data.</text>
</comment>
<reference evidence="15 16" key="1">
    <citation type="submission" date="2021-01" db="EMBL/GenBank/DDBJ databases">
        <title>Whole genome shotgun sequence of Actinoplanes humidus NBRC 14915.</title>
        <authorList>
            <person name="Komaki H."/>
            <person name="Tamura T."/>
        </authorList>
    </citation>
    <scope>NUCLEOTIDE SEQUENCE [LARGE SCALE GENOMIC DNA]</scope>
    <source>
        <strain evidence="15 16">NBRC 14915</strain>
    </source>
</reference>
<dbReference type="InterPro" id="IPR036852">
    <property type="entry name" value="Peptidase_S8/S53_dom_sf"/>
</dbReference>
<feature type="domain" description="Peptidase S8/S53" evidence="14">
    <location>
        <begin position="54"/>
        <end position="299"/>
    </location>
</feature>
<comment type="similarity">
    <text evidence="2 10">Belongs to the peptidase S8 family.</text>
</comment>
<dbReference type="SUPFAM" id="SSF52743">
    <property type="entry name" value="Subtilisin-like"/>
    <property type="match status" value="1"/>
</dbReference>
<keyword evidence="6 10" id="KW-0378">Hydrolase</keyword>
<feature type="active site" description="Charge relay system" evidence="10">
    <location>
        <position position="97"/>
    </location>
</feature>
<dbReference type="NCBIfam" id="TIGR03921">
    <property type="entry name" value="T7SS_mycosin"/>
    <property type="match status" value="1"/>
</dbReference>
<accession>A0ABQ3ZGR9</accession>
<evidence type="ECO:0000256" key="8">
    <source>
        <dbReference type="ARBA" id="ARBA00022989"/>
    </source>
</evidence>
<evidence type="ECO:0000256" key="10">
    <source>
        <dbReference type="PROSITE-ProRule" id="PRU01240"/>
    </source>
</evidence>
<evidence type="ECO:0000256" key="9">
    <source>
        <dbReference type="ARBA" id="ARBA00023136"/>
    </source>
</evidence>
<evidence type="ECO:0000256" key="11">
    <source>
        <dbReference type="SAM" id="MobiDB-lite"/>
    </source>
</evidence>
<evidence type="ECO:0000259" key="14">
    <source>
        <dbReference type="Pfam" id="PF00082"/>
    </source>
</evidence>
<protein>
    <recommendedName>
        <fullName evidence="14">Peptidase S8/S53 domain-containing protein</fullName>
    </recommendedName>
</protein>
<evidence type="ECO:0000256" key="13">
    <source>
        <dbReference type="SAM" id="SignalP"/>
    </source>
</evidence>
<dbReference type="InterPro" id="IPR050131">
    <property type="entry name" value="Peptidase_S8_subtilisin-like"/>
</dbReference>
<evidence type="ECO:0000256" key="1">
    <source>
        <dbReference type="ARBA" id="ARBA00004162"/>
    </source>
</evidence>
<organism evidence="15 16">
    <name type="scientific">Winogradskya humida</name>
    <dbReference type="NCBI Taxonomy" id="113566"/>
    <lineage>
        <taxon>Bacteria</taxon>
        <taxon>Bacillati</taxon>
        <taxon>Actinomycetota</taxon>
        <taxon>Actinomycetes</taxon>
        <taxon>Micromonosporales</taxon>
        <taxon>Micromonosporaceae</taxon>
        <taxon>Winogradskya</taxon>
    </lineage>
</organism>
<name>A0ABQ3ZGR9_9ACTN</name>
<dbReference type="PANTHER" id="PTHR43806">
    <property type="entry name" value="PEPTIDASE S8"/>
    <property type="match status" value="1"/>
</dbReference>
<dbReference type="RefSeq" id="WP_203835054.1">
    <property type="nucleotide sequence ID" value="NZ_BAAATV010000001.1"/>
</dbReference>
<evidence type="ECO:0000256" key="6">
    <source>
        <dbReference type="ARBA" id="ARBA00022801"/>
    </source>
</evidence>
<evidence type="ECO:0000256" key="4">
    <source>
        <dbReference type="ARBA" id="ARBA00022670"/>
    </source>
</evidence>
<comment type="subcellular location">
    <subcellularLocation>
        <location evidence="1">Cell membrane</location>
        <topology evidence="1">Single-pass membrane protein</topology>
    </subcellularLocation>
</comment>
<dbReference type="PROSITE" id="PS51892">
    <property type="entry name" value="SUBTILASE"/>
    <property type="match status" value="1"/>
</dbReference>
<evidence type="ECO:0000256" key="5">
    <source>
        <dbReference type="ARBA" id="ARBA00022692"/>
    </source>
</evidence>
<keyword evidence="3" id="KW-1003">Cell membrane</keyword>
<dbReference type="InterPro" id="IPR015500">
    <property type="entry name" value="Peptidase_S8_subtilisin-rel"/>
</dbReference>
<dbReference type="PANTHER" id="PTHR43806:SF11">
    <property type="entry name" value="CEREVISIN-RELATED"/>
    <property type="match status" value="1"/>
</dbReference>
<feature type="chain" id="PRO_5046338457" description="Peptidase S8/S53 domain-containing protein" evidence="13">
    <location>
        <begin position="31"/>
        <end position="368"/>
    </location>
</feature>
<keyword evidence="9 12" id="KW-0472">Membrane</keyword>
<dbReference type="PRINTS" id="PR00723">
    <property type="entry name" value="SUBTILISIN"/>
</dbReference>
<evidence type="ECO:0000256" key="7">
    <source>
        <dbReference type="ARBA" id="ARBA00022825"/>
    </source>
</evidence>